<proteinExistence type="predicted"/>
<evidence type="ECO:0008006" key="4">
    <source>
        <dbReference type="Google" id="ProtNLM"/>
    </source>
</evidence>
<name>A0ABW5CFK9_9HYPH</name>
<dbReference type="Proteomes" id="UP001597371">
    <property type="component" value="Unassembled WGS sequence"/>
</dbReference>
<dbReference type="EMBL" id="JBHUIJ010000002">
    <property type="protein sequence ID" value="MFD2236044.1"/>
    <property type="molecule type" value="Genomic_DNA"/>
</dbReference>
<evidence type="ECO:0000313" key="2">
    <source>
        <dbReference type="EMBL" id="MFD2236044.1"/>
    </source>
</evidence>
<accession>A0ABW5CFK9</accession>
<keyword evidence="3" id="KW-1185">Reference proteome</keyword>
<evidence type="ECO:0000313" key="3">
    <source>
        <dbReference type="Proteomes" id="UP001597371"/>
    </source>
</evidence>
<dbReference type="RefSeq" id="WP_209736020.1">
    <property type="nucleotide sequence ID" value="NZ_CP072611.1"/>
</dbReference>
<comment type="caution">
    <text evidence="2">The sequence shown here is derived from an EMBL/GenBank/DDBJ whole genome shotgun (WGS) entry which is preliminary data.</text>
</comment>
<gene>
    <name evidence="2" type="ORF">ACFSKQ_01020</name>
</gene>
<protein>
    <recommendedName>
        <fullName evidence="4">DUF945 domain-containing protein</fullName>
    </recommendedName>
</protein>
<feature type="signal peptide" evidence="1">
    <location>
        <begin position="1"/>
        <end position="25"/>
    </location>
</feature>
<keyword evidence="1" id="KW-0732">Signal</keyword>
<feature type="chain" id="PRO_5045812025" description="DUF945 domain-containing protein" evidence="1">
    <location>
        <begin position="26"/>
        <end position="389"/>
    </location>
</feature>
<reference evidence="3" key="1">
    <citation type="journal article" date="2019" name="Int. J. Syst. Evol. Microbiol.">
        <title>The Global Catalogue of Microorganisms (GCM) 10K type strain sequencing project: providing services to taxonomists for standard genome sequencing and annotation.</title>
        <authorList>
            <consortium name="The Broad Institute Genomics Platform"/>
            <consortium name="The Broad Institute Genome Sequencing Center for Infectious Disease"/>
            <person name="Wu L."/>
            <person name="Ma J."/>
        </authorList>
    </citation>
    <scope>NUCLEOTIDE SEQUENCE [LARGE SCALE GENOMIC DNA]</scope>
    <source>
        <strain evidence="3">ZS-35-S2</strain>
    </source>
</reference>
<evidence type="ECO:0000256" key="1">
    <source>
        <dbReference type="SAM" id="SignalP"/>
    </source>
</evidence>
<sequence>MVRNGITRLSGGLALLLLGSTSALAAEADAFAARLQSVFAEQGTPLEFSAATAEGEDVILSGVRVGAGEESFELETVRFETVTGSNAEGWRVERVPFEDIEHVQEGGRTLVSGIMFEGLTIAPEGAEDAMTDLQAERAGLETMIVEREGGEAFRLSGLAINNQPGPQGGFSADFTVREFMFDSTISPDSEGARTMAEIGYPQVRGDISGNALWNTETGELSLSPLAINVQDTGVLSFAYTITGYTPAFMQSLAQLQSQMAANPDGQNATGMAMIGLISQLYLNSAELTFDDASLTNKILDYYAERNGQSRDALIDQLLQTLPLALGYLQNPQFQAEVTQAVENFLRAPDNIVVAIEPPAPVPATQVIGAAMGAPQTLPAVLSLTVRSND</sequence>
<organism evidence="2 3">
    <name type="scientific">Aureimonas populi</name>
    <dbReference type="NCBI Taxonomy" id="1701758"/>
    <lineage>
        <taxon>Bacteria</taxon>
        <taxon>Pseudomonadati</taxon>
        <taxon>Pseudomonadota</taxon>
        <taxon>Alphaproteobacteria</taxon>
        <taxon>Hyphomicrobiales</taxon>
        <taxon>Aurantimonadaceae</taxon>
        <taxon>Aureimonas</taxon>
    </lineage>
</organism>